<feature type="transmembrane region" description="Helical" evidence="1">
    <location>
        <begin position="186"/>
        <end position="204"/>
    </location>
</feature>
<reference evidence="2 3" key="1">
    <citation type="submission" date="2020-08" db="EMBL/GenBank/DDBJ databases">
        <title>Draft genome sequencing of an Anaerocolumna strain isolated from anoxic soil subjected to BSD treatment.</title>
        <authorList>
            <person name="Uek A."/>
            <person name="Tonouchi A."/>
        </authorList>
    </citation>
    <scope>NUCLEOTIDE SEQUENCE [LARGE SCALE GENOMIC DNA]</scope>
    <source>
        <strain evidence="2 3">CTTW</strain>
    </source>
</reference>
<accession>A0A7I8DXR7</accession>
<dbReference type="KEGG" id="acht:bsdcttw_40870"/>
<reference evidence="2 3" key="2">
    <citation type="submission" date="2020-08" db="EMBL/GenBank/DDBJ databases">
        <authorList>
            <person name="Ueki A."/>
            <person name="Tonouchi A."/>
        </authorList>
    </citation>
    <scope>NUCLEOTIDE SEQUENCE [LARGE SCALE GENOMIC DNA]</scope>
    <source>
        <strain evidence="2 3">CTTW</strain>
    </source>
</reference>
<keyword evidence="1" id="KW-0472">Membrane</keyword>
<dbReference type="AlphaFoldDB" id="A0A7I8DXR7"/>
<dbReference type="NCBIfam" id="TIGR03733">
    <property type="entry name" value="lanti_perm_MutG"/>
    <property type="match status" value="1"/>
</dbReference>
<dbReference type="EMBL" id="AP023368">
    <property type="protein sequence ID" value="BCK01047.1"/>
    <property type="molecule type" value="Genomic_DNA"/>
</dbReference>
<organism evidence="2 3">
    <name type="scientific">Anaerocolumna chitinilytica</name>
    <dbReference type="NCBI Taxonomy" id="1727145"/>
    <lineage>
        <taxon>Bacteria</taxon>
        <taxon>Bacillati</taxon>
        <taxon>Bacillota</taxon>
        <taxon>Clostridia</taxon>
        <taxon>Lachnospirales</taxon>
        <taxon>Lachnospiraceae</taxon>
        <taxon>Anaerocolumna</taxon>
    </lineage>
</organism>
<keyword evidence="3" id="KW-1185">Reference proteome</keyword>
<name>A0A7I8DXR7_9FIRM</name>
<dbReference type="Proteomes" id="UP000515703">
    <property type="component" value="Chromosome"/>
</dbReference>
<feature type="transmembrane region" description="Helical" evidence="1">
    <location>
        <begin position="225"/>
        <end position="243"/>
    </location>
</feature>
<keyword evidence="1" id="KW-1133">Transmembrane helix</keyword>
<feature type="transmembrane region" description="Helical" evidence="1">
    <location>
        <begin position="21"/>
        <end position="41"/>
    </location>
</feature>
<feature type="transmembrane region" description="Helical" evidence="1">
    <location>
        <begin position="53"/>
        <end position="73"/>
    </location>
</feature>
<sequence>MKNLMNSVKAGSYKILHSKLLFLYITVPVIGIFVFCAYYSYSPWNEADKVLVFIQAIAMAFPLIISIATTMLYDQELKAGNFQNMLSVPYQKLVSHLGNLITLLLFGLFASAFTILGFGIIFRIMGFSLFSVLVYFKLSLVMFLSNVTLYILQYMICFTFGNGISLSTGIIGTLLSPLLYLGLGDIIWRYIPWGYAIRIATYYLKQYTDRNLYDTIAHDMKAGTLTVSIITIVLISIFVLWGNRWQGINTKYE</sequence>
<feature type="transmembrane region" description="Helical" evidence="1">
    <location>
        <begin position="127"/>
        <end position="152"/>
    </location>
</feature>
<gene>
    <name evidence="2" type="ORF">bsdcttw_40870</name>
</gene>
<protein>
    <recommendedName>
        <fullName evidence="4">Lantibiotic immunity ABC transporter MutG family permease subunit</fullName>
    </recommendedName>
</protein>
<dbReference type="RefSeq" id="WP_185256658.1">
    <property type="nucleotide sequence ID" value="NZ_AP023368.1"/>
</dbReference>
<dbReference type="InterPro" id="IPR022294">
    <property type="entry name" value="ABC-transptr_permeasesu"/>
</dbReference>
<evidence type="ECO:0000313" key="3">
    <source>
        <dbReference type="Proteomes" id="UP000515703"/>
    </source>
</evidence>
<feature type="transmembrane region" description="Helical" evidence="1">
    <location>
        <begin position="159"/>
        <end position="180"/>
    </location>
</feature>
<dbReference type="CDD" id="cd21808">
    <property type="entry name" value="ABC-2_lan_permease_MutG"/>
    <property type="match status" value="1"/>
</dbReference>
<proteinExistence type="predicted"/>
<evidence type="ECO:0000256" key="1">
    <source>
        <dbReference type="SAM" id="Phobius"/>
    </source>
</evidence>
<evidence type="ECO:0000313" key="2">
    <source>
        <dbReference type="EMBL" id="BCK01047.1"/>
    </source>
</evidence>
<feature type="transmembrane region" description="Helical" evidence="1">
    <location>
        <begin position="93"/>
        <end position="121"/>
    </location>
</feature>
<keyword evidence="1" id="KW-0812">Transmembrane</keyword>
<evidence type="ECO:0008006" key="4">
    <source>
        <dbReference type="Google" id="ProtNLM"/>
    </source>
</evidence>